<feature type="compositionally biased region" description="Basic residues" evidence="1">
    <location>
        <begin position="131"/>
        <end position="148"/>
    </location>
</feature>
<feature type="compositionally biased region" description="Polar residues" evidence="1">
    <location>
        <begin position="161"/>
        <end position="174"/>
    </location>
</feature>
<protein>
    <submittedName>
        <fullName evidence="2">Uncharacterized protein</fullName>
    </submittedName>
</protein>
<dbReference type="VEuPathDB" id="TriTrypDB:TvY486_0901390"/>
<feature type="region of interest" description="Disordered" evidence="1">
    <location>
        <begin position="50"/>
        <end position="174"/>
    </location>
</feature>
<accession>G0U213</accession>
<proteinExistence type="predicted"/>
<name>G0U213_TRYVY</name>
<feature type="region of interest" description="Disordered" evidence="1">
    <location>
        <begin position="1"/>
        <end position="31"/>
    </location>
</feature>
<feature type="region of interest" description="Disordered" evidence="1">
    <location>
        <begin position="258"/>
        <end position="287"/>
    </location>
</feature>
<organism evidence="2">
    <name type="scientific">Trypanosoma vivax (strain Y486)</name>
    <dbReference type="NCBI Taxonomy" id="1055687"/>
    <lineage>
        <taxon>Eukaryota</taxon>
        <taxon>Discoba</taxon>
        <taxon>Euglenozoa</taxon>
        <taxon>Kinetoplastea</taxon>
        <taxon>Metakinetoplastina</taxon>
        <taxon>Trypanosomatida</taxon>
        <taxon>Trypanosomatidae</taxon>
        <taxon>Trypanosoma</taxon>
        <taxon>Duttonella</taxon>
    </lineage>
</organism>
<feature type="compositionally biased region" description="Polar residues" evidence="1">
    <location>
        <begin position="20"/>
        <end position="30"/>
    </location>
</feature>
<feature type="compositionally biased region" description="Basic and acidic residues" evidence="1">
    <location>
        <begin position="60"/>
        <end position="69"/>
    </location>
</feature>
<sequence>MVGEQRTKRRPLVATKESTKSAARSMSVLHSNKMPLIKSLNKLRSHALVVPQESVTSRSPNERGEERLGGRAPNRRRNNSSKDVACSHVASDNTESGDNSLSTRKPKRQTTASGTRCGGRTAKKAALPVKQSKKCTKTPATRRGRRVMSKPAPLNKDRSVQEAQTKESSASSSVLTHLPDVMSASSVADAEPALLAIDMTQTSTTMENTSMGVDTGIHPRANDEGVVSHIRAGAVQHPKPQLSSRCSGGGPLAKQVKTVPGNNPMVATETNSAPSLGNEREEPESWRGKPLQELSVLFPVASQAGCTTDSPESSFVLCVVRHARGIVSTWVSDYTE</sequence>
<feature type="compositionally biased region" description="Basic and acidic residues" evidence="1">
    <location>
        <begin position="278"/>
        <end position="287"/>
    </location>
</feature>
<evidence type="ECO:0000313" key="2">
    <source>
        <dbReference type="EMBL" id="CCC50316.1"/>
    </source>
</evidence>
<gene>
    <name evidence="2" type="ORF">TVY486_0901390</name>
</gene>
<reference evidence="2" key="1">
    <citation type="journal article" date="2012" name="Proc. Natl. Acad. Sci. U.S.A.">
        <title>Antigenic diversity is generated by distinct evolutionary mechanisms in African trypanosome species.</title>
        <authorList>
            <person name="Jackson A.P."/>
            <person name="Berry A."/>
            <person name="Aslett M."/>
            <person name="Allison H.C."/>
            <person name="Burton P."/>
            <person name="Vavrova-Anderson J."/>
            <person name="Brown R."/>
            <person name="Browne H."/>
            <person name="Corton N."/>
            <person name="Hauser H."/>
            <person name="Gamble J."/>
            <person name="Gilderthorp R."/>
            <person name="Marcello L."/>
            <person name="McQuillan J."/>
            <person name="Otto T.D."/>
            <person name="Quail M.A."/>
            <person name="Sanders M.J."/>
            <person name="van Tonder A."/>
            <person name="Ginger M.L."/>
            <person name="Field M.C."/>
            <person name="Barry J.D."/>
            <person name="Hertz-Fowler C."/>
            <person name="Berriman M."/>
        </authorList>
    </citation>
    <scope>NUCLEOTIDE SEQUENCE</scope>
    <source>
        <strain evidence="2">Y486</strain>
    </source>
</reference>
<dbReference type="EMBL" id="HE573025">
    <property type="protein sequence ID" value="CCC50316.1"/>
    <property type="molecule type" value="Genomic_DNA"/>
</dbReference>
<evidence type="ECO:0000256" key="1">
    <source>
        <dbReference type="SAM" id="MobiDB-lite"/>
    </source>
</evidence>
<feature type="compositionally biased region" description="Polar residues" evidence="1">
    <location>
        <begin position="90"/>
        <end position="114"/>
    </location>
</feature>
<dbReference type="AlphaFoldDB" id="G0U213"/>